<proteinExistence type="predicted"/>
<keyword evidence="6" id="KW-1185">Reference proteome</keyword>
<accession>A0A412WZT6</accession>
<organism evidence="2 4">
    <name type="scientific">Butyricimonas virosa</name>
    <dbReference type="NCBI Taxonomy" id="544645"/>
    <lineage>
        <taxon>Bacteria</taxon>
        <taxon>Pseudomonadati</taxon>
        <taxon>Bacteroidota</taxon>
        <taxon>Bacteroidia</taxon>
        <taxon>Bacteroidales</taxon>
        <taxon>Odoribacteraceae</taxon>
        <taxon>Butyricimonas</taxon>
    </lineage>
</organism>
<dbReference type="EMBL" id="QSCR01000009">
    <property type="protein sequence ID" value="RGY18937.1"/>
    <property type="molecule type" value="Genomic_DNA"/>
</dbReference>
<gene>
    <name evidence="2" type="ORF">DWW18_10810</name>
    <name evidence="3" type="ORF">DXA50_07635</name>
    <name evidence="1" type="ORF">I6J59_06270</name>
</gene>
<dbReference type="RefSeq" id="WP_027200850.1">
    <property type="nucleotide sequence ID" value="NZ_CAJKXH010000007.1"/>
</dbReference>
<evidence type="ECO:0000313" key="1">
    <source>
        <dbReference type="EMBL" id="QRO51212.1"/>
    </source>
</evidence>
<dbReference type="Proteomes" id="UP000654720">
    <property type="component" value="Chromosome"/>
</dbReference>
<dbReference type="Proteomes" id="UP000286063">
    <property type="component" value="Unassembled WGS sequence"/>
</dbReference>
<sequence length="257" mass="29949">MGKQVCFYVFIFIITLIGGCDQSVEKGILDRYETFEMYADSVFLGFEGDLFYPEIIWGNVDVYLSAFDRMKAHLKVKDDRLTWDFRRGADLNISENIYEYVIGVWQRQNEKLDSGEYRLELVGDNYTIEPIVQKDILSSRTGQFIIPGSHAYNMELLHNLYQLHNSVSLGGRYLGAYIENICDPSTFRPGYGYSSKNWSYHCDNGCYYDNNPNCFCIHNQISHPDSDLRGNEYWEKILNINNLPLVSIMNYNNFKNQ</sequence>
<reference evidence="1 6" key="2">
    <citation type="submission" date="2021-02" db="EMBL/GenBank/DDBJ databases">
        <title>FDA dAtabase for Regulatory Grade micrObial Sequences (FDA-ARGOS): Supporting development and validation of Infectious Disease Dx tests.</title>
        <authorList>
            <person name="Carlson P."/>
            <person name="Fischbach M."/>
            <person name="Hastie J."/>
            <person name="Bilen M."/>
            <person name="Cheng A."/>
            <person name="Tallon L."/>
            <person name="Sadzewicz L."/>
            <person name="Zhao X."/>
            <person name="Boylan J."/>
            <person name="Ott S."/>
            <person name="Bowen H."/>
            <person name="Vavikolanu K."/>
            <person name="Mehta A."/>
            <person name="Aluvathingal J."/>
            <person name="Nadendla S."/>
            <person name="Yan Y."/>
            <person name="Sichtig H."/>
        </authorList>
    </citation>
    <scope>NUCLEOTIDE SEQUENCE [LARGE SCALE GENOMIC DNA]</scope>
    <source>
        <strain evidence="1 6">FDAARGOS_1229</strain>
    </source>
</reference>
<reference evidence="4 5" key="1">
    <citation type="submission" date="2018-08" db="EMBL/GenBank/DDBJ databases">
        <title>A genome reference for cultivated species of the human gut microbiota.</title>
        <authorList>
            <person name="Zou Y."/>
            <person name="Xue W."/>
            <person name="Luo G."/>
        </authorList>
    </citation>
    <scope>NUCLEOTIDE SEQUENCE [LARGE SCALE GENOMIC DNA]</scope>
    <source>
        <strain evidence="2 4">AF14-49</strain>
        <strain evidence="3 5">OF02-7</strain>
    </source>
</reference>
<evidence type="ECO:0000313" key="3">
    <source>
        <dbReference type="EMBL" id="RGY18937.1"/>
    </source>
</evidence>
<evidence type="ECO:0000313" key="4">
    <source>
        <dbReference type="Proteomes" id="UP000283589"/>
    </source>
</evidence>
<dbReference type="OrthoDB" id="1100340at2"/>
<dbReference type="GeneID" id="93095904"/>
<dbReference type="AlphaFoldDB" id="A0A412WZT6"/>
<name>A0A412WZT6_9BACT</name>
<dbReference type="Proteomes" id="UP000283589">
    <property type="component" value="Unassembled WGS sequence"/>
</dbReference>
<protein>
    <submittedName>
        <fullName evidence="2">Uncharacterized protein</fullName>
    </submittedName>
</protein>
<evidence type="ECO:0000313" key="6">
    <source>
        <dbReference type="Proteomes" id="UP000654720"/>
    </source>
</evidence>
<dbReference type="EMBL" id="QRZA01000013">
    <property type="protein sequence ID" value="RGV33374.1"/>
    <property type="molecule type" value="Genomic_DNA"/>
</dbReference>
<evidence type="ECO:0000313" key="5">
    <source>
        <dbReference type="Proteomes" id="UP000286063"/>
    </source>
</evidence>
<dbReference type="EMBL" id="CP069450">
    <property type="protein sequence ID" value="QRO51212.1"/>
    <property type="molecule type" value="Genomic_DNA"/>
</dbReference>
<dbReference type="STRING" id="1121130.GCA_000519105_02088"/>
<dbReference type="PROSITE" id="PS51257">
    <property type="entry name" value="PROKAR_LIPOPROTEIN"/>
    <property type="match status" value="1"/>
</dbReference>
<evidence type="ECO:0000313" key="2">
    <source>
        <dbReference type="EMBL" id="RGV33374.1"/>
    </source>
</evidence>